<name>A0A9D2CM27_9BACE</name>
<reference evidence="2" key="1">
    <citation type="journal article" date="2021" name="PeerJ">
        <title>Extensive microbial diversity within the chicken gut microbiome revealed by metagenomics and culture.</title>
        <authorList>
            <person name="Gilroy R."/>
            <person name="Ravi A."/>
            <person name="Getino M."/>
            <person name="Pursley I."/>
            <person name="Horton D.L."/>
            <person name="Alikhan N.F."/>
            <person name="Baker D."/>
            <person name="Gharbi K."/>
            <person name="Hall N."/>
            <person name="Watson M."/>
            <person name="Adriaenssens E.M."/>
            <person name="Foster-Nyarko E."/>
            <person name="Jarju S."/>
            <person name="Secka A."/>
            <person name="Antonio M."/>
            <person name="Oren A."/>
            <person name="Chaudhuri R.R."/>
            <person name="La Ragione R."/>
            <person name="Hildebrand F."/>
            <person name="Pallen M.J."/>
        </authorList>
    </citation>
    <scope>NUCLEOTIDE SEQUENCE</scope>
    <source>
        <strain evidence="2">Gambia2-208</strain>
    </source>
</reference>
<dbReference type="AlphaFoldDB" id="A0A9D2CM27"/>
<gene>
    <name evidence="2" type="ORF">H9824_10160</name>
</gene>
<dbReference type="EMBL" id="DXCV01000065">
    <property type="protein sequence ID" value="HIY89050.1"/>
    <property type="molecule type" value="Genomic_DNA"/>
</dbReference>
<proteinExistence type="predicted"/>
<dbReference type="Proteomes" id="UP000886851">
    <property type="component" value="Unassembled WGS sequence"/>
</dbReference>
<feature type="transmembrane region" description="Helical" evidence="1">
    <location>
        <begin position="194"/>
        <end position="217"/>
    </location>
</feature>
<reference evidence="2" key="2">
    <citation type="submission" date="2021-04" db="EMBL/GenBank/DDBJ databases">
        <authorList>
            <person name="Gilroy R."/>
        </authorList>
    </citation>
    <scope>NUCLEOTIDE SEQUENCE</scope>
    <source>
        <strain evidence="2">Gambia2-208</strain>
    </source>
</reference>
<feature type="transmembrane region" description="Helical" evidence="1">
    <location>
        <begin position="162"/>
        <end position="182"/>
    </location>
</feature>
<keyword evidence="1" id="KW-1133">Transmembrane helix</keyword>
<sequence length="222" mass="25652">MDTREEKGLMRVSRVVSAVFTPFSIPFLAYLVLFFLTYLRMMPLTYKVIVLAVVYCFTIFLPTLTIFLFRKMNGFNRRDLLERKRRYVPFLLTITSYAFGLAMMYRMRLPWYMINILWAALVIMIICVVLNLKWKLSEHMAGAGAVIGGVVVFSSLFNYNPVWWLCFFILITGLLGSARIILRHHTPGEVLSGFAVGLVCSVLVLDPFYSVMIRMFINSITH</sequence>
<feature type="transmembrane region" description="Helical" evidence="1">
    <location>
        <begin position="48"/>
        <end position="67"/>
    </location>
</feature>
<evidence type="ECO:0000256" key="1">
    <source>
        <dbReference type="SAM" id="Phobius"/>
    </source>
</evidence>
<accession>A0A9D2CM27</accession>
<evidence type="ECO:0000313" key="3">
    <source>
        <dbReference type="Proteomes" id="UP000886851"/>
    </source>
</evidence>
<evidence type="ECO:0000313" key="2">
    <source>
        <dbReference type="EMBL" id="HIY89050.1"/>
    </source>
</evidence>
<feature type="transmembrane region" description="Helical" evidence="1">
    <location>
        <begin position="111"/>
        <end position="132"/>
    </location>
</feature>
<comment type="caution">
    <text evidence="2">The sequence shown here is derived from an EMBL/GenBank/DDBJ whole genome shotgun (WGS) entry which is preliminary data.</text>
</comment>
<protein>
    <submittedName>
        <fullName evidence="2">Uncharacterized protein</fullName>
    </submittedName>
</protein>
<organism evidence="2 3">
    <name type="scientific">Candidatus Bacteroides pullicola</name>
    <dbReference type="NCBI Taxonomy" id="2838475"/>
    <lineage>
        <taxon>Bacteria</taxon>
        <taxon>Pseudomonadati</taxon>
        <taxon>Bacteroidota</taxon>
        <taxon>Bacteroidia</taxon>
        <taxon>Bacteroidales</taxon>
        <taxon>Bacteroidaceae</taxon>
        <taxon>Bacteroides</taxon>
    </lineage>
</organism>
<feature type="transmembrane region" description="Helical" evidence="1">
    <location>
        <begin position="12"/>
        <end position="36"/>
    </location>
</feature>
<feature type="transmembrane region" description="Helical" evidence="1">
    <location>
        <begin position="87"/>
        <end position="105"/>
    </location>
</feature>
<keyword evidence="1" id="KW-0812">Transmembrane</keyword>
<feature type="transmembrane region" description="Helical" evidence="1">
    <location>
        <begin position="139"/>
        <end position="156"/>
    </location>
</feature>
<keyword evidence="1" id="KW-0472">Membrane</keyword>